<evidence type="ECO:0000313" key="2">
    <source>
        <dbReference type="Proteomes" id="UP001295462"/>
    </source>
</evidence>
<organism evidence="1 2">
    <name type="scientific">Vibrio jasicida</name>
    <dbReference type="NCBI Taxonomy" id="766224"/>
    <lineage>
        <taxon>Bacteria</taxon>
        <taxon>Pseudomonadati</taxon>
        <taxon>Pseudomonadota</taxon>
        <taxon>Gammaproteobacteria</taxon>
        <taxon>Vibrionales</taxon>
        <taxon>Vibrionaceae</taxon>
        <taxon>Vibrio</taxon>
    </lineage>
</organism>
<name>A0AAU9QYN8_9VIBR</name>
<reference evidence="1" key="1">
    <citation type="submission" date="2022-01" db="EMBL/GenBank/DDBJ databases">
        <authorList>
            <person name="Lagorce A."/>
        </authorList>
    </citation>
    <scope>NUCLEOTIDE SEQUENCE</scope>
    <source>
        <strain evidence="1">Th15_F1_A12</strain>
    </source>
</reference>
<dbReference type="EMBL" id="CAKMUD010000158">
    <property type="protein sequence ID" value="CAH1604109.1"/>
    <property type="molecule type" value="Genomic_DNA"/>
</dbReference>
<comment type="caution">
    <text evidence="1">The sequence shown here is derived from an EMBL/GenBank/DDBJ whole genome shotgun (WGS) entry which is preliminary data.</text>
</comment>
<gene>
    <name evidence="1" type="ORF">THF1A12_980005</name>
</gene>
<dbReference type="AlphaFoldDB" id="A0AAU9QYN8"/>
<evidence type="ECO:0008006" key="3">
    <source>
        <dbReference type="Google" id="ProtNLM"/>
    </source>
</evidence>
<sequence>MQYVLLPTSNDQAFLADCKEIIAIKEGVTDQPKFDESHLTYRLLYGAYKPQTHANYTAEEVKADISEAIDQWLIHIDGKNVIDLSIEAIVVSDSIIKRQCSTLAHPIETQDVAFAALAKAPACFDIDNRHYQTRTAYLRWDGIDAITTLMNRKGLFAFTSEDKRFTPEEPLTKKNWRYYIDHLRMLKEARRAQ</sequence>
<dbReference type="RefSeq" id="WP_409929499.1">
    <property type="nucleotide sequence ID" value="NZ_CAKMUD010000158.1"/>
</dbReference>
<proteinExistence type="predicted"/>
<evidence type="ECO:0000313" key="1">
    <source>
        <dbReference type="EMBL" id="CAH1604109.1"/>
    </source>
</evidence>
<dbReference type="Proteomes" id="UP001295462">
    <property type="component" value="Unassembled WGS sequence"/>
</dbReference>
<accession>A0AAU9QYN8</accession>
<protein>
    <recommendedName>
        <fullName evidence="3">Phage protein</fullName>
    </recommendedName>
</protein>